<feature type="domain" description="Amine oxidase" evidence="6">
    <location>
        <begin position="71"/>
        <end position="187"/>
    </location>
</feature>
<dbReference type="Gene3D" id="3.50.50.60">
    <property type="entry name" value="FAD/NAD(P)-binding domain"/>
    <property type="match status" value="1"/>
</dbReference>
<evidence type="ECO:0000259" key="6">
    <source>
        <dbReference type="Pfam" id="PF01593"/>
    </source>
</evidence>
<dbReference type="InterPro" id="IPR036188">
    <property type="entry name" value="FAD/NAD-bd_sf"/>
</dbReference>
<comment type="subcellular location">
    <subcellularLocation>
        <location evidence="1">Mitochondrion matrix</location>
    </subcellularLocation>
</comment>
<proteinExistence type="evidence at transcript level"/>
<evidence type="ECO:0000256" key="3">
    <source>
        <dbReference type="ARBA" id="ARBA00037217"/>
    </source>
</evidence>
<evidence type="ECO:0000256" key="4">
    <source>
        <dbReference type="ARBA" id="ARBA00038825"/>
    </source>
</evidence>
<organism evidence="7">
    <name type="scientific">Hirondellea gigas</name>
    <dbReference type="NCBI Taxonomy" id="1518452"/>
    <lineage>
        <taxon>Eukaryota</taxon>
        <taxon>Metazoa</taxon>
        <taxon>Ecdysozoa</taxon>
        <taxon>Arthropoda</taxon>
        <taxon>Crustacea</taxon>
        <taxon>Multicrustacea</taxon>
        <taxon>Malacostraca</taxon>
        <taxon>Eumalacostraca</taxon>
        <taxon>Peracarida</taxon>
        <taxon>Amphipoda</taxon>
        <taxon>Amphilochidea</taxon>
        <taxon>Lysianassida</taxon>
        <taxon>Lysianassidira</taxon>
        <taxon>Lysianassoidea</taxon>
        <taxon>Lysianassidae</taxon>
        <taxon>Hirondellea</taxon>
    </lineage>
</organism>
<name>A0A6A7GA50_9CRUS</name>
<evidence type="ECO:0000256" key="1">
    <source>
        <dbReference type="ARBA" id="ARBA00004305"/>
    </source>
</evidence>
<accession>A0A6A7GA50</accession>
<protein>
    <recommendedName>
        <fullName evidence="5">Pyridine nucleotide-disulfide oxidoreductase domain-containing protein 2</fullName>
    </recommendedName>
</protein>
<dbReference type="InterPro" id="IPR002937">
    <property type="entry name" value="Amino_oxidase"/>
</dbReference>
<reference evidence="7" key="1">
    <citation type="submission" date="2017-11" db="EMBL/GenBank/DDBJ databases">
        <title>The sensing device of the deep-sea amphipod.</title>
        <authorList>
            <person name="Kobayashi H."/>
            <person name="Nagahama T."/>
            <person name="Arai W."/>
            <person name="Sasagawa Y."/>
            <person name="Umeda M."/>
            <person name="Hayashi T."/>
            <person name="Nikaido I."/>
            <person name="Watanabe H."/>
            <person name="Oguri K."/>
            <person name="Kitazato H."/>
            <person name="Fujioka K."/>
            <person name="Kido Y."/>
            <person name="Takami H."/>
        </authorList>
    </citation>
    <scope>NUCLEOTIDE SEQUENCE</scope>
    <source>
        <tissue evidence="7">Whole body</tissue>
    </source>
</reference>
<dbReference type="GO" id="GO:0016491">
    <property type="term" value="F:oxidoreductase activity"/>
    <property type="evidence" value="ECO:0007669"/>
    <property type="project" value="InterPro"/>
</dbReference>
<comment type="similarity">
    <text evidence="2">Belongs to the carotenoid/retinoid oxidoreductase family.</text>
</comment>
<comment type="subunit">
    <text evidence="4">Interacts with COX5B; this interaction may contribute to localize PYROXD2 to the inner face of the inner mitochondrial membrane.</text>
</comment>
<comment type="function">
    <text evidence="3">Probable oxidoreductase that may play a role as regulator of mitochondrial function.</text>
</comment>
<dbReference type="PANTHER" id="PTHR10668">
    <property type="entry name" value="PHYTOENE DEHYDROGENASE"/>
    <property type="match status" value="1"/>
</dbReference>
<dbReference type="Pfam" id="PF01593">
    <property type="entry name" value="Amino_oxidase"/>
    <property type="match status" value="1"/>
</dbReference>
<evidence type="ECO:0000256" key="2">
    <source>
        <dbReference type="ARBA" id="ARBA00006046"/>
    </source>
</evidence>
<evidence type="ECO:0000256" key="5">
    <source>
        <dbReference type="ARBA" id="ARBA00040298"/>
    </source>
</evidence>
<dbReference type="PANTHER" id="PTHR10668:SF103">
    <property type="entry name" value="PYRIDINE NUCLEOTIDE-DISULFIDE OXIDOREDUCTASE DOMAIN-CONTAINING PROTEIN 2"/>
    <property type="match status" value="1"/>
</dbReference>
<dbReference type="AlphaFoldDB" id="A0A6A7GA50"/>
<dbReference type="GO" id="GO:0005759">
    <property type="term" value="C:mitochondrial matrix"/>
    <property type="evidence" value="ECO:0007669"/>
    <property type="project" value="UniProtKB-SubCell"/>
</dbReference>
<dbReference type="EMBL" id="IACT01007901">
    <property type="protein sequence ID" value="LAC27013.1"/>
    <property type="molecule type" value="mRNA"/>
</dbReference>
<sequence length="291" mass="32281">MEQIGKFSKKDAKSYLEYENWLSHLRNIVPHLLDSIPPNASNWKEAIGLLKTANHEKHHLLSFYELMTAPATTILDRWFESDILKTTPATDAVVGAMLSPSQPGSAYILFHHVMGESDGQQGVWAYLEGGMGALSNSIAESAKSNGAEIRTNSSVKKILLSDESKAIGVELMDGSKIESKIVLSNCTPQRTFVEFIPDEFDWSKVTKTGRNSFINHIKNIDYSCGAFKINCAINELPNFTCAPTPKDGSPGIHHRGTIHFESKMIEIEEAFRDAICGKPARRPVIEIYPLC</sequence>
<evidence type="ECO:0000313" key="7">
    <source>
        <dbReference type="EMBL" id="LAC27013.1"/>
    </source>
</evidence>
<dbReference type="SUPFAM" id="SSF51905">
    <property type="entry name" value="FAD/NAD(P)-binding domain"/>
    <property type="match status" value="1"/>
</dbReference>